<gene>
    <name evidence="2" type="ORF">H312_00541</name>
</gene>
<reference evidence="3" key="1">
    <citation type="submission" date="2013-02" db="EMBL/GenBank/DDBJ databases">
        <authorList>
            <consortium name="The Broad Institute Genome Sequencing Platform"/>
            <person name="Cuomo C."/>
            <person name="Becnel J."/>
            <person name="Sanscrainte N."/>
            <person name="Walker B."/>
            <person name="Young S.K."/>
            <person name="Zeng Q."/>
            <person name="Gargeya S."/>
            <person name="Fitzgerald M."/>
            <person name="Haas B."/>
            <person name="Abouelleil A."/>
            <person name="Alvarado L."/>
            <person name="Arachchi H.M."/>
            <person name="Berlin A.M."/>
            <person name="Chapman S.B."/>
            <person name="Dewar J."/>
            <person name="Goldberg J."/>
            <person name="Griggs A."/>
            <person name="Gujja S."/>
            <person name="Hansen M."/>
            <person name="Howarth C."/>
            <person name="Imamovic A."/>
            <person name="Larimer J."/>
            <person name="McCowan C."/>
            <person name="Murphy C."/>
            <person name="Neiman D."/>
            <person name="Pearson M."/>
            <person name="Priest M."/>
            <person name="Roberts A."/>
            <person name="Saif S."/>
            <person name="Shea T."/>
            <person name="Sisk P."/>
            <person name="Sykes S."/>
            <person name="Wortman J."/>
            <person name="Nusbaum C."/>
            <person name="Birren B."/>
        </authorList>
    </citation>
    <scope>NUCLEOTIDE SEQUENCE [LARGE SCALE GENOMIC DNA]</scope>
    <source>
        <strain evidence="3">PRA339</strain>
    </source>
</reference>
<dbReference type="InterPro" id="IPR024445">
    <property type="entry name" value="Tnp_ISXO2-like"/>
</dbReference>
<dbReference type="EMBL" id="KK365133">
    <property type="protein sequence ID" value="KCZ82059.1"/>
    <property type="molecule type" value="Genomic_DNA"/>
</dbReference>
<dbReference type="PANTHER" id="PTHR47163:SF2">
    <property type="entry name" value="SI:DKEY-17M8.2"/>
    <property type="match status" value="1"/>
</dbReference>
<protein>
    <recommendedName>
        <fullName evidence="1">ISXO2-like transposase domain-containing protein</fullName>
    </recommendedName>
</protein>
<reference evidence="2 3" key="2">
    <citation type="submission" date="2014-03" db="EMBL/GenBank/DDBJ databases">
        <title>The Genome Sequence of Anncaliia algerae insect isolate PRA339.</title>
        <authorList>
            <consortium name="The Broad Institute Genome Sequencing Platform"/>
            <consortium name="The Broad Institute Genome Sequencing Center for Infectious Disease"/>
            <person name="Cuomo C."/>
            <person name="Becnel J."/>
            <person name="Sanscrainte N."/>
            <person name="Walker B."/>
            <person name="Young S.K."/>
            <person name="Zeng Q."/>
            <person name="Gargeya S."/>
            <person name="Fitzgerald M."/>
            <person name="Haas B."/>
            <person name="Abouelleil A."/>
            <person name="Alvarado L."/>
            <person name="Arachchi H.M."/>
            <person name="Berlin A.M."/>
            <person name="Chapman S.B."/>
            <person name="Dewar J."/>
            <person name="Goldberg J."/>
            <person name="Griggs A."/>
            <person name="Gujja S."/>
            <person name="Hansen M."/>
            <person name="Howarth C."/>
            <person name="Imamovic A."/>
            <person name="Larimer J."/>
            <person name="McCowan C."/>
            <person name="Murphy C."/>
            <person name="Neiman D."/>
            <person name="Pearson M."/>
            <person name="Priest M."/>
            <person name="Roberts A."/>
            <person name="Saif S."/>
            <person name="Shea T."/>
            <person name="Sisk P."/>
            <person name="Sykes S."/>
            <person name="Wortman J."/>
            <person name="Nusbaum C."/>
            <person name="Birren B."/>
        </authorList>
    </citation>
    <scope>NUCLEOTIDE SEQUENCE [LARGE SCALE GENOMIC DNA]</scope>
    <source>
        <strain evidence="2 3">PRA339</strain>
    </source>
</reference>
<evidence type="ECO:0000313" key="2">
    <source>
        <dbReference type="EMBL" id="KCZ82059.1"/>
    </source>
</evidence>
<keyword evidence="3" id="KW-1185">Reference proteome</keyword>
<dbReference type="NCBIfam" id="NF033547">
    <property type="entry name" value="transpos_IS1595"/>
    <property type="match status" value="1"/>
</dbReference>
<dbReference type="PANTHER" id="PTHR47163">
    <property type="entry name" value="DDE_TNP_IS1595 DOMAIN-CONTAINING PROTEIN"/>
    <property type="match status" value="1"/>
</dbReference>
<evidence type="ECO:0000313" key="3">
    <source>
        <dbReference type="Proteomes" id="UP000030655"/>
    </source>
</evidence>
<accession>A0A059F518</accession>
<proteinExistence type="predicted"/>
<sequence length="292" mass="34407">MFKNVEDLYFLCKHRLLISEKQLKEFIDTKLENVKCITCIIAMNPIKTTPLKIQYRCKNCQKKITLNRLNSSFKSYNIINVINFLFYFSVGINASEISILSDIPSHQVYKFLTEIQRLIYYHEGTNRKMIGGVGLHVEIDESQVGKRKNNVGRLRNHKIIFGGICRENKDIFMEIVDDKSRDTLGREIISNIQPGTTVLTDQWSSYMSFFSNQDIYCHNFVNHSTNFVDPIDGTHTQTIESLWSAFKKFKRKHGYSRQNLLHLYISEFKMRRRFKDQTESSLRIFKYLLNII</sequence>
<dbReference type="Proteomes" id="UP000030655">
    <property type="component" value="Unassembled WGS sequence"/>
</dbReference>
<dbReference type="VEuPathDB" id="MicrosporidiaDB:H312_00541"/>
<feature type="domain" description="ISXO2-like transposase" evidence="1">
    <location>
        <begin position="129"/>
        <end position="273"/>
    </location>
</feature>
<dbReference type="InterPro" id="IPR053164">
    <property type="entry name" value="IS1016-like_transposase"/>
</dbReference>
<dbReference type="OrthoDB" id="5598606at2759"/>
<dbReference type="Pfam" id="PF12762">
    <property type="entry name" value="DDE_Tnp_IS1595"/>
    <property type="match status" value="1"/>
</dbReference>
<evidence type="ECO:0000259" key="1">
    <source>
        <dbReference type="SMART" id="SM01126"/>
    </source>
</evidence>
<name>A0A059F518_9MICR</name>
<dbReference type="AlphaFoldDB" id="A0A059F518"/>
<dbReference type="SMART" id="SM01126">
    <property type="entry name" value="DDE_Tnp_IS1595"/>
    <property type="match status" value="1"/>
</dbReference>
<dbReference type="HOGENOM" id="CLU_044348_0_0_1"/>
<organism evidence="2 3">
    <name type="scientific">Anncaliia algerae PRA339</name>
    <dbReference type="NCBI Taxonomy" id="1288291"/>
    <lineage>
        <taxon>Eukaryota</taxon>
        <taxon>Fungi</taxon>
        <taxon>Fungi incertae sedis</taxon>
        <taxon>Microsporidia</taxon>
        <taxon>Tubulinosematoidea</taxon>
        <taxon>Tubulinosematidae</taxon>
        <taxon>Anncaliia</taxon>
    </lineage>
</organism>